<feature type="signal peptide" evidence="2">
    <location>
        <begin position="1"/>
        <end position="19"/>
    </location>
</feature>
<dbReference type="InterPro" id="IPR000254">
    <property type="entry name" value="CBD"/>
</dbReference>
<gene>
    <name evidence="4" type="ORF">M408DRAFT_83605</name>
</gene>
<dbReference type="EMBL" id="KN824764">
    <property type="protein sequence ID" value="KIM19371.1"/>
    <property type="molecule type" value="Genomic_DNA"/>
</dbReference>
<keyword evidence="1 2" id="KW-0732">Signal</keyword>
<evidence type="ECO:0000313" key="5">
    <source>
        <dbReference type="Proteomes" id="UP000054097"/>
    </source>
</evidence>
<keyword evidence="5" id="KW-1185">Reference proteome</keyword>
<accession>A0A0C3AJ61</accession>
<evidence type="ECO:0000256" key="1">
    <source>
        <dbReference type="ARBA" id="ARBA00022729"/>
    </source>
</evidence>
<dbReference type="PROSITE" id="PS51164">
    <property type="entry name" value="CBM1_2"/>
    <property type="match status" value="1"/>
</dbReference>
<dbReference type="AlphaFoldDB" id="A0A0C3AJ61"/>
<proteinExistence type="predicted"/>
<reference evidence="4 5" key="1">
    <citation type="submission" date="2014-04" db="EMBL/GenBank/DDBJ databases">
        <authorList>
            <consortium name="DOE Joint Genome Institute"/>
            <person name="Kuo A."/>
            <person name="Zuccaro A."/>
            <person name="Kohler A."/>
            <person name="Nagy L.G."/>
            <person name="Floudas D."/>
            <person name="Copeland A."/>
            <person name="Barry K.W."/>
            <person name="Cichocki N."/>
            <person name="Veneault-Fourrey C."/>
            <person name="LaButti K."/>
            <person name="Lindquist E.A."/>
            <person name="Lipzen A."/>
            <person name="Lundell T."/>
            <person name="Morin E."/>
            <person name="Murat C."/>
            <person name="Sun H."/>
            <person name="Tunlid A."/>
            <person name="Henrissat B."/>
            <person name="Grigoriev I.V."/>
            <person name="Hibbett D.S."/>
            <person name="Martin F."/>
            <person name="Nordberg H.P."/>
            <person name="Cantor M.N."/>
            <person name="Hua S.X."/>
        </authorList>
    </citation>
    <scope>NUCLEOTIDE SEQUENCE [LARGE SCALE GENOMIC DNA]</scope>
    <source>
        <strain evidence="4 5">MAFF 305830</strain>
    </source>
</reference>
<feature type="domain" description="CBM1" evidence="3">
    <location>
        <begin position="18"/>
        <end position="58"/>
    </location>
</feature>
<dbReference type="SMART" id="SM00236">
    <property type="entry name" value="fCBD"/>
    <property type="match status" value="1"/>
</dbReference>
<evidence type="ECO:0000259" key="3">
    <source>
        <dbReference type="PROSITE" id="PS51164"/>
    </source>
</evidence>
<sequence>MKTLVFSATFASLLTQVLSVGEWAQCGGINYTGSTLCDSGLTCTYFNVSLPHTPGNCRLPDHPAGL</sequence>
<dbReference type="Pfam" id="PF00734">
    <property type="entry name" value="CBM_1"/>
    <property type="match status" value="1"/>
</dbReference>
<dbReference type="GO" id="GO:0005975">
    <property type="term" value="P:carbohydrate metabolic process"/>
    <property type="evidence" value="ECO:0007669"/>
    <property type="project" value="InterPro"/>
</dbReference>
<name>A0A0C3AJ61_SERVB</name>
<dbReference type="SUPFAM" id="SSF57180">
    <property type="entry name" value="Cellulose-binding domain"/>
    <property type="match status" value="1"/>
</dbReference>
<protein>
    <recommendedName>
        <fullName evidence="3">CBM1 domain-containing protein</fullName>
    </recommendedName>
</protein>
<dbReference type="HOGENOM" id="CLU_2832794_0_0_1"/>
<reference evidence="5" key="2">
    <citation type="submission" date="2015-01" db="EMBL/GenBank/DDBJ databases">
        <title>Evolutionary Origins and Diversification of the Mycorrhizal Mutualists.</title>
        <authorList>
            <consortium name="DOE Joint Genome Institute"/>
            <consortium name="Mycorrhizal Genomics Consortium"/>
            <person name="Kohler A."/>
            <person name="Kuo A."/>
            <person name="Nagy L.G."/>
            <person name="Floudas D."/>
            <person name="Copeland A."/>
            <person name="Barry K.W."/>
            <person name="Cichocki N."/>
            <person name="Veneault-Fourrey C."/>
            <person name="LaButti K."/>
            <person name="Lindquist E.A."/>
            <person name="Lipzen A."/>
            <person name="Lundell T."/>
            <person name="Morin E."/>
            <person name="Murat C."/>
            <person name="Riley R."/>
            <person name="Ohm R."/>
            <person name="Sun H."/>
            <person name="Tunlid A."/>
            <person name="Henrissat B."/>
            <person name="Grigoriev I.V."/>
            <person name="Hibbett D.S."/>
            <person name="Martin F."/>
        </authorList>
    </citation>
    <scope>NUCLEOTIDE SEQUENCE [LARGE SCALE GENOMIC DNA]</scope>
    <source>
        <strain evidence="5">MAFF 305830</strain>
    </source>
</reference>
<dbReference type="GO" id="GO:0005576">
    <property type="term" value="C:extracellular region"/>
    <property type="evidence" value="ECO:0007669"/>
    <property type="project" value="InterPro"/>
</dbReference>
<organism evidence="4 5">
    <name type="scientific">Serendipita vermifera MAFF 305830</name>
    <dbReference type="NCBI Taxonomy" id="933852"/>
    <lineage>
        <taxon>Eukaryota</taxon>
        <taxon>Fungi</taxon>
        <taxon>Dikarya</taxon>
        <taxon>Basidiomycota</taxon>
        <taxon>Agaricomycotina</taxon>
        <taxon>Agaricomycetes</taxon>
        <taxon>Sebacinales</taxon>
        <taxon>Serendipitaceae</taxon>
        <taxon>Serendipita</taxon>
    </lineage>
</organism>
<evidence type="ECO:0000256" key="2">
    <source>
        <dbReference type="SAM" id="SignalP"/>
    </source>
</evidence>
<feature type="chain" id="PRO_5002161114" description="CBM1 domain-containing protein" evidence="2">
    <location>
        <begin position="20"/>
        <end position="66"/>
    </location>
</feature>
<dbReference type="GO" id="GO:0030248">
    <property type="term" value="F:cellulose binding"/>
    <property type="evidence" value="ECO:0007669"/>
    <property type="project" value="InterPro"/>
</dbReference>
<evidence type="ECO:0000313" key="4">
    <source>
        <dbReference type="EMBL" id="KIM19371.1"/>
    </source>
</evidence>
<dbReference type="OrthoDB" id="2119228at2759"/>
<dbReference type="Proteomes" id="UP000054097">
    <property type="component" value="Unassembled WGS sequence"/>
</dbReference>
<dbReference type="InterPro" id="IPR035971">
    <property type="entry name" value="CBD_sf"/>
</dbReference>